<accession>A0A2N9FT00</accession>
<gene>
    <name evidence="1" type="ORF">FSB_LOCUS21728</name>
</gene>
<dbReference type="AlphaFoldDB" id="A0A2N9FT00"/>
<evidence type="ECO:0000313" key="1">
    <source>
        <dbReference type="EMBL" id="SPC93846.1"/>
    </source>
</evidence>
<name>A0A2N9FT00_FAGSY</name>
<organism evidence="1">
    <name type="scientific">Fagus sylvatica</name>
    <name type="common">Beechnut</name>
    <dbReference type="NCBI Taxonomy" id="28930"/>
    <lineage>
        <taxon>Eukaryota</taxon>
        <taxon>Viridiplantae</taxon>
        <taxon>Streptophyta</taxon>
        <taxon>Embryophyta</taxon>
        <taxon>Tracheophyta</taxon>
        <taxon>Spermatophyta</taxon>
        <taxon>Magnoliopsida</taxon>
        <taxon>eudicotyledons</taxon>
        <taxon>Gunneridae</taxon>
        <taxon>Pentapetalae</taxon>
        <taxon>rosids</taxon>
        <taxon>fabids</taxon>
        <taxon>Fagales</taxon>
        <taxon>Fagaceae</taxon>
        <taxon>Fagus</taxon>
    </lineage>
</organism>
<protein>
    <submittedName>
        <fullName evidence="1">Uncharacterized protein</fullName>
    </submittedName>
</protein>
<sequence>MRGGMALFIAGAARLARDHGARRVTMPREVVQVPRGDLIRHATPPPNLSQFSCTYRFLTQISRAISEALWCSKWVMQHIAGKLATSTFQRYKVCTNRSSEERVIAPESRGVGAIFSHFSGEDSGQTRKATGEPRVARCSWSCHLSNAPGLVDQLVLSTSEFDVPGTVGKLALPSLLNFWACGNPSLGSSGYGPVNRGHQSVFGPSKGIFPVEIPARPGKILTIREFHVGHERVLFPTYPDVVPDVGIRRSWCCQKACASFFLKVQALHRGGLWFARCGPANRDRWNVSHVEESFSDCDSGLTGGALDDPRDVRGS</sequence>
<proteinExistence type="predicted"/>
<reference evidence="1" key="1">
    <citation type="submission" date="2018-02" db="EMBL/GenBank/DDBJ databases">
        <authorList>
            <person name="Cohen D.B."/>
            <person name="Kent A.D."/>
        </authorList>
    </citation>
    <scope>NUCLEOTIDE SEQUENCE</scope>
</reference>
<dbReference type="EMBL" id="OIVN01001430">
    <property type="protein sequence ID" value="SPC93846.1"/>
    <property type="molecule type" value="Genomic_DNA"/>
</dbReference>